<comment type="caution">
    <text evidence="2">The sequence shown here is derived from an EMBL/GenBank/DDBJ whole genome shotgun (WGS) entry which is preliminary data.</text>
</comment>
<evidence type="ECO:0000313" key="2">
    <source>
        <dbReference type="EMBL" id="KKQ26697.1"/>
    </source>
</evidence>
<dbReference type="Pfam" id="PF00535">
    <property type="entry name" value="Glycos_transf_2"/>
    <property type="match status" value="1"/>
</dbReference>
<evidence type="ECO:0000313" key="3">
    <source>
        <dbReference type="Proteomes" id="UP000034917"/>
    </source>
</evidence>
<evidence type="ECO:0000259" key="1">
    <source>
        <dbReference type="Pfam" id="PF00535"/>
    </source>
</evidence>
<dbReference type="EMBL" id="LBSV01000001">
    <property type="protein sequence ID" value="KKQ26697.1"/>
    <property type="molecule type" value="Genomic_DNA"/>
</dbReference>
<sequence length="237" mass="27313">MRPKLSIVLSMYNEEKAIQLVVEELTKILEKNKISHQIILVEGGSSDNSFKIARRLEKKYPQCIAVKYGHLLGEKIIKGLKEARGKYVGIMYSDGQVNPYVIPSFIKMLDEKKSDIIKGSRRARKGLSRRITSFFFNLISRLLFSIKTWDINGHPKIFDSRLISLLNLQVKDVTIDLEIMVKAKKLNLKVKEILVDERDRIGGSSSVYFITALRTLMHVLSFKWGKKKKLFEVENIK</sequence>
<dbReference type="CDD" id="cd04179">
    <property type="entry name" value="DPM_DPG-synthase_like"/>
    <property type="match status" value="1"/>
</dbReference>
<dbReference type="Proteomes" id="UP000034917">
    <property type="component" value="Unassembled WGS sequence"/>
</dbReference>
<dbReference type="InterPro" id="IPR029044">
    <property type="entry name" value="Nucleotide-diphossugar_trans"/>
</dbReference>
<dbReference type="PANTHER" id="PTHR48090:SF7">
    <property type="entry name" value="RFBJ PROTEIN"/>
    <property type="match status" value="1"/>
</dbReference>
<protein>
    <submittedName>
        <fullName evidence="2">Glycosyl transferase family 2</fullName>
    </submittedName>
</protein>
<organism evidence="2 3">
    <name type="scientific">Candidatus Roizmanbacteria bacterium GW2011_GWC2_37_13</name>
    <dbReference type="NCBI Taxonomy" id="1618486"/>
    <lineage>
        <taxon>Bacteria</taxon>
        <taxon>Candidatus Roizmaniibacteriota</taxon>
    </lineage>
</organism>
<dbReference type="PATRIC" id="fig|1618486.3.peg.47"/>
<dbReference type="AlphaFoldDB" id="A0A0G0G9P8"/>
<accession>A0A0G0G9P8</accession>
<gene>
    <name evidence="2" type="ORF">US40_C0001G0046</name>
</gene>
<dbReference type="InterPro" id="IPR001173">
    <property type="entry name" value="Glyco_trans_2-like"/>
</dbReference>
<dbReference type="PANTHER" id="PTHR48090">
    <property type="entry name" value="UNDECAPRENYL-PHOSPHATE 4-DEOXY-4-FORMAMIDO-L-ARABINOSE TRANSFERASE-RELATED"/>
    <property type="match status" value="1"/>
</dbReference>
<dbReference type="GO" id="GO:0016740">
    <property type="term" value="F:transferase activity"/>
    <property type="evidence" value="ECO:0007669"/>
    <property type="project" value="UniProtKB-KW"/>
</dbReference>
<proteinExistence type="predicted"/>
<name>A0A0G0G9P8_9BACT</name>
<dbReference type="InterPro" id="IPR050256">
    <property type="entry name" value="Glycosyltransferase_2"/>
</dbReference>
<feature type="domain" description="Glycosyltransferase 2-like" evidence="1">
    <location>
        <begin position="6"/>
        <end position="133"/>
    </location>
</feature>
<reference evidence="2 3" key="1">
    <citation type="journal article" date="2015" name="Nature">
        <title>rRNA introns, odd ribosomes, and small enigmatic genomes across a large radiation of phyla.</title>
        <authorList>
            <person name="Brown C.T."/>
            <person name="Hug L.A."/>
            <person name="Thomas B.C."/>
            <person name="Sharon I."/>
            <person name="Castelle C.J."/>
            <person name="Singh A."/>
            <person name="Wilkins M.J."/>
            <person name="Williams K.H."/>
            <person name="Banfield J.F."/>
        </authorList>
    </citation>
    <scope>NUCLEOTIDE SEQUENCE [LARGE SCALE GENOMIC DNA]</scope>
</reference>
<keyword evidence="2" id="KW-0808">Transferase</keyword>
<dbReference type="SUPFAM" id="SSF53448">
    <property type="entry name" value="Nucleotide-diphospho-sugar transferases"/>
    <property type="match status" value="1"/>
</dbReference>
<dbReference type="Gene3D" id="3.90.550.10">
    <property type="entry name" value="Spore Coat Polysaccharide Biosynthesis Protein SpsA, Chain A"/>
    <property type="match status" value="1"/>
</dbReference>